<organism evidence="2 3">
    <name type="scientific">Spirosoma soli</name>
    <dbReference type="NCBI Taxonomy" id="1770529"/>
    <lineage>
        <taxon>Bacteria</taxon>
        <taxon>Pseudomonadati</taxon>
        <taxon>Bacteroidota</taxon>
        <taxon>Cytophagia</taxon>
        <taxon>Cytophagales</taxon>
        <taxon>Cytophagaceae</taxon>
        <taxon>Spirosoma</taxon>
    </lineage>
</organism>
<gene>
    <name evidence="2" type="ORF">ACFSUS_10920</name>
</gene>
<comment type="caution">
    <text evidence="2">The sequence shown here is derived from an EMBL/GenBank/DDBJ whole genome shotgun (WGS) entry which is preliminary data.</text>
</comment>
<proteinExistence type="predicted"/>
<reference evidence="3" key="1">
    <citation type="journal article" date="2019" name="Int. J. Syst. Evol. Microbiol.">
        <title>The Global Catalogue of Microorganisms (GCM) 10K type strain sequencing project: providing services to taxonomists for standard genome sequencing and annotation.</title>
        <authorList>
            <consortium name="The Broad Institute Genomics Platform"/>
            <consortium name="The Broad Institute Genome Sequencing Center for Infectious Disease"/>
            <person name="Wu L."/>
            <person name="Ma J."/>
        </authorList>
    </citation>
    <scope>NUCLEOTIDE SEQUENCE [LARGE SCALE GENOMIC DNA]</scope>
    <source>
        <strain evidence="3">KCTC 42805</strain>
    </source>
</reference>
<dbReference type="Gene3D" id="3.10.450.40">
    <property type="match status" value="1"/>
</dbReference>
<accession>A0ABW5M3A4</accession>
<dbReference type="Proteomes" id="UP001597469">
    <property type="component" value="Unassembled WGS sequence"/>
</dbReference>
<dbReference type="InterPro" id="IPR007048">
    <property type="entry name" value="IraD/Gp25-like"/>
</dbReference>
<evidence type="ECO:0000259" key="1">
    <source>
        <dbReference type="Pfam" id="PF04965"/>
    </source>
</evidence>
<sequence>MTIRLNAMPNAYSLNAPIPNLLRKRAQPRIAPVEAIREHINLLLSTRLNEYRYDPAMGCGIWAEDYANITNPTQWKSDAEQTITNLIVQYEKRLQYARVYVDIDEPADQDADGRIIRVRRRITIRVTGNLPETGETMPEQTFVMYFSPVASE</sequence>
<evidence type="ECO:0000313" key="2">
    <source>
        <dbReference type="EMBL" id="MFD2571149.1"/>
    </source>
</evidence>
<name>A0ABW5M3A4_9BACT</name>
<keyword evidence="3" id="KW-1185">Reference proteome</keyword>
<evidence type="ECO:0000313" key="3">
    <source>
        <dbReference type="Proteomes" id="UP001597469"/>
    </source>
</evidence>
<dbReference type="SUPFAM" id="SSF160719">
    <property type="entry name" value="gpW/gp25-like"/>
    <property type="match status" value="1"/>
</dbReference>
<dbReference type="EMBL" id="JBHULN010000005">
    <property type="protein sequence ID" value="MFD2571149.1"/>
    <property type="molecule type" value="Genomic_DNA"/>
</dbReference>
<dbReference type="Pfam" id="PF04965">
    <property type="entry name" value="GPW_gp25"/>
    <property type="match status" value="1"/>
</dbReference>
<feature type="domain" description="IraD/Gp25-like" evidence="1">
    <location>
        <begin position="34"/>
        <end position="126"/>
    </location>
</feature>
<protein>
    <submittedName>
        <fullName evidence="2">GPW/gp25 family protein</fullName>
    </submittedName>
</protein>